<evidence type="ECO:0000313" key="4">
    <source>
        <dbReference type="EMBL" id="KAK3173664.1"/>
    </source>
</evidence>
<feature type="compositionally biased region" description="Low complexity" evidence="3">
    <location>
        <begin position="469"/>
        <end position="487"/>
    </location>
</feature>
<keyword evidence="2" id="KW-0539">Nucleus</keyword>
<evidence type="ECO:0000313" key="5">
    <source>
        <dbReference type="Proteomes" id="UP001276659"/>
    </source>
</evidence>
<dbReference type="Proteomes" id="UP001276659">
    <property type="component" value="Unassembled WGS sequence"/>
</dbReference>
<gene>
    <name evidence="4" type="ORF">OEA41_006996</name>
</gene>
<evidence type="ECO:0008006" key="6">
    <source>
        <dbReference type="Google" id="ProtNLM"/>
    </source>
</evidence>
<reference evidence="4" key="1">
    <citation type="submission" date="2022-11" db="EMBL/GenBank/DDBJ databases">
        <title>Chromosomal genome sequence assembly and mating type (MAT) locus characterization of the leprose asexual lichenized fungus Lepraria neglecta (Nyl.) Erichsen.</title>
        <authorList>
            <person name="Allen J.L."/>
            <person name="Pfeffer B."/>
        </authorList>
    </citation>
    <scope>NUCLEOTIDE SEQUENCE</scope>
    <source>
        <strain evidence="4">Allen 5258</strain>
    </source>
</reference>
<feature type="compositionally biased region" description="Low complexity" evidence="3">
    <location>
        <begin position="248"/>
        <end position="260"/>
    </location>
</feature>
<feature type="region of interest" description="Disordered" evidence="3">
    <location>
        <begin position="761"/>
        <end position="785"/>
    </location>
</feature>
<feature type="compositionally biased region" description="Low complexity" evidence="3">
    <location>
        <begin position="562"/>
        <end position="607"/>
    </location>
</feature>
<feature type="compositionally biased region" description="Polar residues" evidence="3">
    <location>
        <begin position="552"/>
        <end position="561"/>
    </location>
</feature>
<feature type="region of interest" description="Disordered" evidence="3">
    <location>
        <begin position="248"/>
        <end position="289"/>
    </location>
</feature>
<comment type="subcellular location">
    <subcellularLocation>
        <location evidence="1">Nucleus</location>
    </subcellularLocation>
</comment>
<evidence type="ECO:0000256" key="3">
    <source>
        <dbReference type="SAM" id="MobiDB-lite"/>
    </source>
</evidence>
<evidence type="ECO:0000256" key="1">
    <source>
        <dbReference type="ARBA" id="ARBA00004123"/>
    </source>
</evidence>
<feature type="compositionally biased region" description="Pro residues" evidence="3">
    <location>
        <begin position="631"/>
        <end position="641"/>
    </location>
</feature>
<sequence length="785" mass="84637">MSMTGNMAGFPGHPGLGNIPMPDNIPNGAVGRMGDDHIEEANYEAKLNSLIYGYFFNRGQYDVARSLKESGASFDPPIVHSDNEMNGADNMQTDSKDGINDIKPPVDLPDVKGLMNDGQGGPFLLSWFTLFWDVYFAQRKDRRATANASMYVNHTQQQTRMRQDQQHQMLQRMPMGPNGVGMGDYGAMMRFPNGMHNDNLQRRALQNRGGLQPYVSPGIVDPAILDYVPALREPRCLMTPQQLAQMRSQQQLIQAQNQQQMRRDPSEMDMNGQRPHTPSGSEHAPSPSKRIRMDAVPFNGQPMMPNGRAPPPGMAGQMMGGPAATQANNLLMESGINPGNLSESQFASFQQQNPAVQQKSIQVYAQNLAKNQRQQSMSNAGGDISDQGSPIMVSGLDVGALGPDFYNGNNPTAMQLRGAPPPNVPNGGAGGNHALQDYQMQLMLLEQQNKKRLLMARQEQDSNGGRPDGMPAMPGGSGFPPGMSPSGSRGGPSPGPGDQKRGTPKMNQVGPPGSPMPDGSMRGSPAAMNFNGTHPDMYNQMNGNAMRPPSSNPAFVNGQYNAQQMEQMARAQQQAAQGGRMLNTWQQGPQGQAPMIQQPQSQQPAQMGTPQQRNDMPPPQGVPNTTANGRPPSPSAPPTPQPTTKANPKGAKKDTRDRKKPQKKNSTASVAPTTTSEADNAPPTPTPATPVTPQHAASFAPKNEGQGQQNVMQGITATESLAQQQPDANTMQFNGLEADNLDNPDLLEHFDFEQFLQSTTGEDFNFDPSAFEPNDGIEAGISGST</sequence>
<accession>A0AAE0DKY6</accession>
<evidence type="ECO:0000256" key="2">
    <source>
        <dbReference type="ARBA" id="ARBA00023242"/>
    </source>
</evidence>
<feature type="region of interest" description="Disordered" evidence="3">
    <location>
        <begin position="459"/>
        <end position="725"/>
    </location>
</feature>
<dbReference type="EMBL" id="JASNWA010000007">
    <property type="protein sequence ID" value="KAK3173664.1"/>
    <property type="molecule type" value="Genomic_DNA"/>
</dbReference>
<feature type="compositionally biased region" description="Low complexity" evidence="3">
    <location>
        <begin position="516"/>
        <end position="525"/>
    </location>
</feature>
<feature type="compositionally biased region" description="Polar residues" evidence="3">
    <location>
        <begin position="705"/>
        <end position="725"/>
    </location>
</feature>
<dbReference type="GO" id="GO:0045944">
    <property type="term" value="P:positive regulation of transcription by RNA polymerase II"/>
    <property type="evidence" value="ECO:0007669"/>
    <property type="project" value="TreeGrafter"/>
</dbReference>
<protein>
    <recommendedName>
        <fullName evidence="6">LisH domain-containing protein</fullName>
    </recommendedName>
</protein>
<proteinExistence type="predicted"/>
<keyword evidence="5" id="KW-1185">Reference proteome</keyword>
<dbReference type="PANTHER" id="PTHR12610:SF12">
    <property type="entry name" value="SEQUENCE-SPECIFIC SINGLE-STRANDED DNA-BINDING PROTEIN, ISOFORM D"/>
    <property type="match status" value="1"/>
</dbReference>
<comment type="caution">
    <text evidence="4">The sequence shown here is derived from an EMBL/GenBank/DDBJ whole genome shotgun (WGS) entry which is preliminary data.</text>
</comment>
<dbReference type="AlphaFoldDB" id="A0AAE0DKY6"/>
<dbReference type="PANTHER" id="PTHR12610">
    <property type="entry name" value="SINGLE STRANDED DNA BINDING PROTEIN"/>
    <property type="match status" value="1"/>
</dbReference>
<name>A0AAE0DKY6_9LECA</name>
<feature type="compositionally biased region" description="Polar residues" evidence="3">
    <location>
        <begin position="664"/>
        <end position="678"/>
    </location>
</feature>
<organism evidence="4 5">
    <name type="scientific">Lepraria neglecta</name>
    <dbReference type="NCBI Taxonomy" id="209136"/>
    <lineage>
        <taxon>Eukaryota</taxon>
        <taxon>Fungi</taxon>
        <taxon>Dikarya</taxon>
        <taxon>Ascomycota</taxon>
        <taxon>Pezizomycotina</taxon>
        <taxon>Lecanoromycetes</taxon>
        <taxon>OSLEUM clade</taxon>
        <taxon>Lecanoromycetidae</taxon>
        <taxon>Lecanorales</taxon>
        <taxon>Lecanorineae</taxon>
        <taxon>Stereocaulaceae</taxon>
        <taxon>Lepraria</taxon>
    </lineage>
</organism>
<dbReference type="GO" id="GO:0005634">
    <property type="term" value="C:nucleus"/>
    <property type="evidence" value="ECO:0007669"/>
    <property type="project" value="UniProtKB-SubCell"/>
</dbReference>